<sequence length="109" mass="11491">MADSTIDAISPPTSAWFGGISRTIRRVKPTWLAVVAVLGFLALCVVAADAGADELRAARSQQVERVVALDSALRTQQYLDARAAIQIEDLHAQAAAQLDALASSAGFLK</sequence>
<evidence type="ECO:0008006" key="4">
    <source>
        <dbReference type="Google" id="ProtNLM"/>
    </source>
</evidence>
<feature type="transmembrane region" description="Helical" evidence="1">
    <location>
        <begin position="31"/>
        <end position="52"/>
    </location>
</feature>
<gene>
    <name evidence="2" type="ORF">GCM10009775_13380</name>
</gene>
<organism evidence="2 3">
    <name type="scientific">Microbacterium aoyamense</name>
    <dbReference type="NCBI Taxonomy" id="344166"/>
    <lineage>
        <taxon>Bacteria</taxon>
        <taxon>Bacillati</taxon>
        <taxon>Actinomycetota</taxon>
        <taxon>Actinomycetes</taxon>
        <taxon>Micrococcales</taxon>
        <taxon>Microbacteriaceae</taxon>
        <taxon>Microbacterium</taxon>
    </lineage>
</organism>
<comment type="caution">
    <text evidence="2">The sequence shown here is derived from an EMBL/GenBank/DDBJ whole genome shotgun (WGS) entry which is preliminary data.</text>
</comment>
<evidence type="ECO:0000313" key="2">
    <source>
        <dbReference type="EMBL" id="GAA1922231.1"/>
    </source>
</evidence>
<name>A0ABN2PHQ9_9MICO</name>
<evidence type="ECO:0000256" key="1">
    <source>
        <dbReference type="SAM" id="Phobius"/>
    </source>
</evidence>
<dbReference type="EMBL" id="BAAAOF010000002">
    <property type="protein sequence ID" value="GAA1922231.1"/>
    <property type="molecule type" value="Genomic_DNA"/>
</dbReference>
<accession>A0ABN2PHQ9</accession>
<keyword evidence="3" id="KW-1185">Reference proteome</keyword>
<dbReference type="RefSeq" id="WP_248146593.1">
    <property type="nucleotide sequence ID" value="NZ_BAAAOF010000002.1"/>
</dbReference>
<keyword evidence="1" id="KW-0472">Membrane</keyword>
<protein>
    <recommendedName>
        <fullName evidence="4">Methyl-accepting chemotaxis protein</fullName>
    </recommendedName>
</protein>
<keyword evidence="1" id="KW-1133">Transmembrane helix</keyword>
<dbReference type="Proteomes" id="UP001501343">
    <property type="component" value="Unassembled WGS sequence"/>
</dbReference>
<keyword evidence="1" id="KW-0812">Transmembrane</keyword>
<evidence type="ECO:0000313" key="3">
    <source>
        <dbReference type="Proteomes" id="UP001501343"/>
    </source>
</evidence>
<proteinExistence type="predicted"/>
<reference evidence="2 3" key="1">
    <citation type="journal article" date="2019" name="Int. J. Syst. Evol. Microbiol.">
        <title>The Global Catalogue of Microorganisms (GCM) 10K type strain sequencing project: providing services to taxonomists for standard genome sequencing and annotation.</title>
        <authorList>
            <consortium name="The Broad Institute Genomics Platform"/>
            <consortium name="The Broad Institute Genome Sequencing Center for Infectious Disease"/>
            <person name="Wu L."/>
            <person name="Ma J."/>
        </authorList>
    </citation>
    <scope>NUCLEOTIDE SEQUENCE [LARGE SCALE GENOMIC DNA]</scope>
    <source>
        <strain evidence="2 3">JCM 14900</strain>
    </source>
</reference>